<name>A0A4Y2TG40_ARAVE</name>
<evidence type="ECO:0000313" key="3">
    <source>
        <dbReference type="Proteomes" id="UP000499080"/>
    </source>
</evidence>
<evidence type="ECO:0000313" key="1">
    <source>
        <dbReference type="EMBL" id="GBN99192.1"/>
    </source>
</evidence>
<evidence type="ECO:0000313" key="2">
    <source>
        <dbReference type="EMBL" id="GBN99231.1"/>
    </source>
</evidence>
<sequence>MHPASKIHFSCKVISQEVVLYSLNNFNFVLVIGIPDNTAIFQIGSDMSAVQNLQGKFARKFSGSALKNSKPTICLRDHGMEVLGKIKFSVKDDPKIRDCI</sequence>
<comment type="caution">
    <text evidence="2">The sequence shown here is derived from an EMBL/GenBank/DDBJ whole genome shotgun (WGS) entry which is preliminary data.</text>
</comment>
<accession>A0A4Y2TG40</accession>
<protein>
    <submittedName>
        <fullName evidence="2">Uncharacterized protein</fullName>
    </submittedName>
</protein>
<dbReference type="EMBL" id="BGPR01028194">
    <property type="protein sequence ID" value="GBN99192.1"/>
    <property type="molecule type" value="Genomic_DNA"/>
</dbReference>
<reference evidence="2 3" key="1">
    <citation type="journal article" date="2019" name="Sci. Rep.">
        <title>Orb-weaving spider Araneus ventricosus genome elucidates the spidroin gene catalogue.</title>
        <authorList>
            <person name="Kono N."/>
            <person name="Nakamura H."/>
            <person name="Ohtoshi R."/>
            <person name="Moran D.A.P."/>
            <person name="Shinohara A."/>
            <person name="Yoshida Y."/>
            <person name="Fujiwara M."/>
            <person name="Mori M."/>
            <person name="Tomita M."/>
            <person name="Arakawa K."/>
        </authorList>
    </citation>
    <scope>NUCLEOTIDE SEQUENCE [LARGE SCALE GENOMIC DNA]</scope>
</reference>
<organism evidence="2 3">
    <name type="scientific">Araneus ventricosus</name>
    <name type="common">Orbweaver spider</name>
    <name type="synonym">Epeira ventricosa</name>
    <dbReference type="NCBI Taxonomy" id="182803"/>
    <lineage>
        <taxon>Eukaryota</taxon>
        <taxon>Metazoa</taxon>
        <taxon>Ecdysozoa</taxon>
        <taxon>Arthropoda</taxon>
        <taxon>Chelicerata</taxon>
        <taxon>Arachnida</taxon>
        <taxon>Araneae</taxon>
        <taxon>Araneomorphae</taxon>
        <taxon>Entelegynae</taxon>
        <taxon>Araneoidea</taxon>
        <taxon>Araneidae</taxon>
        <taxon>Araneus</taxon>
    </lineage>
</organism>
<proteinExistence type="predicted"/>
<gene>
    <name evidence="1" type="ORF">AVEN_108634_1</name>
    <name evidence="2" type="ORF">AVEN_270402_1</name>
</gene>
<dbReference type="Proteomes" id="UP000499080">
    <property type="component" value="Unassembled WGS sequence"/>
</dbReference>
<dbReference type="EMBL" id="BGPR01028212">
    <property type="protein sequence ID" value="GBN99231.1"/>
    <property type="molecule type" value="Genomic_DNA"/>
</dbReference>
<keyword evidence="3" id="KW-1185">Reference proteome</keyword>
<dbReference type="AlphaFoldDB" id="A0A4Y2TG40"/>